<dbReference type="Gene3D" id="3.40.50.1820">
    <property type="entry name" value="alpha/beta hydrolase"/>
    <property type="match status" value="1"/>
</dbReference>
<dbReference type="RefSeq" id="WP_181256023.1">
    <property type="nucleotide sequence ID" value="NZ_PVTY01000020.1"/>
</dbReference>
<dbReference type="SUPFAM" id="SSF53474">
    <property type="entry name" value="alpha/beta-Hydrolases"/>
    <property type="match status" value="1"/>
</dbReference>
<reference evidence="2 3" key="1">
    <citation type="submission" date="2018-03" db="EMBL/GenBank/DDBJ databases">
        <title>Comparative analysis of microorganisms from saline springs in Andes Mountain Range, Colombia.</title>
        <authorList>
            <person name="Rubin E."/>
        </authorList>
    </citation>
    <scope>NUCLEOTIDE SEQUENCE [LARGE SCALE GENOMIC DNA]</scope>
    <source>
        <strain evidence="2 3">CG 35</strain>
    </source>
</reference>
<feature type="domain" description="AB hydrolase-1" evidence="1">
    <location>
        <begin position="36"/>
        <end position="248"/>
    </location>
</feature>
<proteinExistence type="predicted"/>
<gene>
    <name evidence="2" type="ORF">BCL67_1205</name>
</gene>
<name>A0A2T0YCQ3_9MICC</name>
<dbReference type="InterPro" id="IPR029058">
    <property type="entry name" value="AB_hydrolase_fold"/>
</dbReference>
<organism evidence="2 3">
    <name type="scientific">Nesterenkonia sandarakina</name>
    <dbReference type="NCBI Taxonomy" id="272918"/>
    <lineage>
        <taxon>Bacteria</taxon>
        <taxon>Bacillati</taxon>
        <taxon>Actinomycetota</taxon>
        <taxon>Actinomycetes</taxon>
        <taxon>Micrococcales</taxon>
        <taxon>Micrococcaceae</taxon>
        <taxon>Nesterenkonia</taxon>
    </lineage>
</organism>
<evidence type="ECO:0000313" key="3">
    <source>
        <dbReference type="Proteomes" id="UP000238217"/>
    </source>
</evidence>
<dbReference type="Pfam" id="PF12697">
    <property type="entry name" value="Abhydrolase_6"/>
    <property type="match status" value="1"/>
</dbReference>
<dbReference type="PANTHER" id="PTHR43798:SF33">
    <property type="entry name" value="HYDROLASE, PUTATIVE (AFU_ORTHOLOGUE AFUA_2G14860)-RELATED"/>
    <property type="match status" value="1"/>
</dbReference>
<dbReference type="GO" id="GO:0016020">
    <property type="term" value="C:membrane"/>
    <property type="evidence" value="ECO:0007669"/>
    <property type="project" value="TreeGrafter"/>
</dbReference>
<protein>
    <submittedName>
        <fullName evidence="2">Pimeloyl-ACP methyl ester carboxylesterase</fullName>
    </submittedName>
</protein>
<evidence type="ECO:0000259" key="1">
    <source>
        <dbReference type="Pfam" id="PF12697"/>
    </source>
</evidence>
<dbReference type="EMBL" id="PVTY01000020">
    <property type="protein sequence ID" value="PRZ12561.1"/>
    <property type="molecule type" value="Genomic_DNA"/>
</dbReference>
<dbReference type="PANTHER" id="PTHR43798">
    <property type="entry name" value="MONOACYLGLYCEROL LIPASE"/>
    <property type="match status" value="1"/>
</dbReference>
<accession>A0A2T0YCQ3</accession>
<dbReference type="Proteomes" id="UP000238217">
    <property type="component" value="Unassembled WGS sequence"/>
</dbReference>
<keyword evidence="3" id="KW-1185">Reference proteome</keyword>
<dbReference type="GO" id="GO:0003824">
    <property type="term" value="F:catalytic activity"/>
    <property type="evidence" value="ECO:0007669"/>
    <property type="project" value="UniProtKB-ARBA"/>
</dbReference>
<dbReference type="AlphaFoldDB" id="A0A2T0YCQ3"/>
<sequence>MFQRETPEMGPGTRRLQVGDHAVDVRGTFTPQRPPIVLVHGLGMSGKYFLPLTEELAATHDVYALDLPGYGKTPNPERALTISELGEVVAGLVRTLDLDHPVVVVGHSMGCQVIADTVASNPGLYAGYVLIGPTVDPAERSFLGQSSRLVRDTLREPLRNNVVVFRNYLRMGPLRYLHTVRHMLGHRTEESVRRCLIPGLVIRGERDPIASAQWAQQLVDLAPDASMLEIPNAPHALQINRAPELAAACAPFLAAVDAERRDPQPASRPA</sequence>
<dbReference type="InterPro" id="IPR050266">
    <property type="entry name" value="AB_hydrolase_sf"/>
</dbReference>
<comment type="caution">
    <text evidence="2">The sequence shown here is derived from an EMBL/GenBank/DDBJ whole genome shotgun (WGS) entry which is preliminary data.</text>
</comment>
<dbReference type="InterPro" id="IPR000073">
    <property type="entry name" value="AB_hydrolase_1"/>
</dbReference>
<evidence type="ECO:0000313" key="2">
    <source>
        <dbReference type="EMBL" id="PRZ12561.1"/>
    </source>
</evidence>